<keyword evidence="3 5" id="KW-0560">Oxidoreductase</keyword>
<accession>A0A8A4ZI00</accession>
<keyword evidence="2 5" id="KW-0575">Peroxidase</keyword>
<evidence type="ECO:0000313" key="7">
    <source>
        <dbReference type="Proteomes" id="UP000663937"/>
    </source>
</evidence>
<proteinExistence type="inferred from homology"/>
<dbReference type="InterPro" id="IPR036249">
    <property type="entry name" value="Thioredoxin-like_sf"/>
</dbReference>
<evidence type="ECO:0000256" key="1">
    <source>
        <dbReference type="ARBA" id="ARBA00006926"/>
    </source>
</evidence>
<dbReference type="CDD" id="cd00340">
    <property type="entry name" value="GSH_Peroxidase"/>
    <property type="match status" value="1"/>
</dbReference>
<dbReference type="PANTHER" id="PTHR11592">
    <property type="entry name" value="GLUTATHIONE PEROXIDASE"/>
    <property type="match status" value="1"/>
</dbReference>
<feature type="active site" evidence="4">
    <location>
        <position position="56"/>
    </location>
</feature>
<dbReference type="PROSITE" id="PS51355">
    <property type="entry name" value="GLUTATHIONE_PEROXID_3"/>
    <property type="match status" value="1"/>
</dbReference>
<dbReference type="Pfam" id="PF00255">
    <property type="entry name" value="GSHPx"/>
    <property type="match status" value="1"/>
</dbReference>
<evidence type="ECO:0000313" key="6">
    <source>
        <dbReference type="EMBL" id="QTE30157.1"/>
    </source>
</evidence>
<dbReference type="AlphaFoldDB" id="A0A8A4ZI00"/>
<evidence type="ECO:0000256" key="5">
    <source>
        <dbReference type="RuleBase" id="RU000499"/>
    </source>
</evidence>
<dbReference type="InterPro" id="IPR000889">
    <property type="entry name" value="Glutathione_peroxidase"/>
</dbReference>
<evidence type="ECO:0000256" key="2">
    <source>
        <dbReference type="ARBA" id="ARBA00022559"/>
    </source>
</evidence>
<name>A0A8A4ZI00_9MICO</name>
<dbReference type="PROSITE" id="PS00763">
    <property type="entry name" value="GLUTATHIONE_PEROXID_2"/>
    <property type="match status" value="1"/>
</dbReference>
<reference evidence="6" key="1">
    <citation type="submission" date="2021-03" db="EMBL/GenBank/DDBJ databases">
        <title>Pengzhenrongella sicca gen. nov., sp. nov., a new member of suborder Micrococcineae isolated from High-Arctic tundra soil.</title>
        <authorList>
            <person name="Peng F."/>
        </authorList>
    </citation>
    <scope>NUCLEOTIDE SEQUENCE</scope>
    <source>
        <strain evidence="6">LRZ-2</strain>
    </source>
</reference>
<evidence type="ECO:0000256" key="4">
    <source>
        <dbReference type="PIRSR" id="PIRSR000303-1"/>
    </source>
</evidence>
<gene>
    <name evidence="6" type="ORF">J4E96_03830</name>
</gene>
<dbReference type="SUPFAM" id="SSF52833">
    <property type="entry name" value="Thioredoxin-like"/>
    <property type="match status" value="1"/>
</dbReference>
<organism evidence="6 7">
    <name type="scientific">Pengzhenrongella sicca</name>
    <dbReference type="NCBI Taxonomy" id="2819238"/>
    <lineage>
        <taxon>Bacteria</taxon>
        <taxon>Bacillati</taxon>
        <taxon>Actinomycetota</taxon>
        <taxon>Actinomycetes</taxon>
        <taxon>Micrococcales</taxon>
        <taxon>Pengzhenrongella</taxon>
    </lineage>
</organism>
<dbReference type="PANTHER" id="PTHR11592:SF40">
    <property type="entry name" value="THIOREDOXIN_GLUTATHIONE PEROXIDASE BTUE"/>
    <property type="match status" value="1"/>
</dbReference>
<sequence>MTYHQPGGPAVARVAVTAPTRVNVDDVVVHTLAGRPTTLAPYAGQVRLFVNFSTRCVPTPQYAKLEALQRRFGHRGFTVLGFPSNQFFEEPGDERSIFAFCALTHPVKFPMFAKIKVNGRTQHPLYSELTRAPDATGRAGRVRWNYEKFLVTPAGGAHRFHPRTPPDAPEIISLIEASLPVST</sequence>
<dbReference type="PRINTS" id="PR01011">
    <property type="entry name" value="GLUTPROXDASE"/>
</dbReference>
<dbReference type="GO" id="GO:0034599">
    <property type="term" value="P:cellular response to oxidative stress"/>
    <property type="evidence" value="ECO:0007669"/>
    <property type="project" value="TreeGrafter"/>
</dbReference>
<dbReference type="Proteomes" id="UP000663937">
    <property type="component" value="Chromosome"/>
</dbReference>
<protein>
    <recommendedName>
        <fullName evidence="5">Glutathione peroxidase</fullName>
    </recommendedName>
</protein>
<dbReference type="Gene3D" id="3.40.30.10">
    <property type="entry name" value="Glutaredoxin"/>
    <property type="match status" value="1"/>
</dbReference>
<dbReference type="PIRSF" id="PIRSF000303">
    <property type="entry name" value="Glutathion_perox"/>
    <property type="match status" value="1"/>
</dbReference>
<dbReference type="InterPro" id="IPR029760">
    <property type="entry name" value="GPX_CS"/>
</dbReference>
<evidence type="ECO:0000256" key="3">
    <source>
        <dbReference type="ARBA" id="ARBA00023002"/>
    </source>
</evidence>
<dbReference type="KEGG" id="psic:J4E96_03830"/>
<dbReference type="GO" id="GO:0004601">
    <property type="term" value="F:peroxidase activity"/>
    <property type="evidence" value="ECO:0007669"/>
    <property type="project" value="UniProtKB-KW"/>
</dbReference>
<keyword evidence="7" id="KW-1185">Reference proteome</keyword>
<dbReference type="EMBL" id="CP071868">
    <property type="protein sequence ID" value="QTE30157.1"/>
    <property type="molecule type" value="Genomic_DNA"/>
</dbReference>
<comment type="similarity">
    <text evidence="1 5">Belongs to the glutathione peroxidase family.</text>
</comment>